<dbReference type="EMBL" id="CAIT01000008">
    <property type="protein sequence ID" value="CCH55005.1"/>
    <property type="molecule type" value="Genomic_DNA"/>
</dbReference>
<dbReference type="AlphaFoldDB" id="I2GM78"/>
<reference evidence="1 2" key="1">
    <citation type="journal article" date="2012" name="J. Bacteriol.">
        <title>Genome Sequence of the Filamentous Bacterium Fibrisoma limi BUZ 3T.</title>
        <authorList>
            <person name="Filippini M."/>
            <person name="Qi W."/>
            <person name="Jaenicke S."/>
            <person name="Goesmann A."/>
            <person name="Smits T.H."/>
            <person name="Bagheri H.C."/>
        </authorList>
    </citation>
    <scope>NUCLEOTIDE SEQUENCE [LARGE SCALE GENOMIC DNA]</scope>
    <source>
        <strain evidence="2">BUZ 3T</strain>
    </source>
</reference>
<accession>I2GM78</accession>
<evidence type="ECO:0000313" key="2">
    <source>
        <dbReference type="Proteomes" id="UP000009309"/>
    </source>
</evidence>
<name>I2GM78_9BACT</name>
<proteinExistence type="predicted"/>
<sequence length="34" mass="4073">MSGGALFSEKVYDKKQQLREFYYITTVQKIWKVS</sequence>
<evidence type="ECO:0000313" key="1">
    <source>
        <dbReference type="EMBL" id="CCH55005.1"/>
    </source>
</evidence>
<organism evidence="1 2">
    <name type="scientific">Fibrisoma limi BUZ 3</name>
    <dbReference type="NCBI Taxonomy" id="1185876"/>
    <lineage>
        <taxon>Bacteria</taxon>
        <taxon>Pseudomonadati</taxon>
        <taxon>Bacteroidota</taxon>
        <taxon>Cytophagia</taxon>
        <taxon>Cytophagales</taxon>
        <taxon>Spirosomataceae</taxon>
        <taxon>Fibrisoma</taxon>
    </lineage>
</organism>
<gene>
    <name evidence="1" type="ORF">BN8_04234</name>
</gene>
<dbReference type="Proteomes" id="UP000009309">
    <property type="component" value="Unassembled WGS sequence"/>
</dbReference>
<comment type="caution">
    <text evidence="1">The sequence shown here is derived from an EMBL/GenBank/DDBJ whole genome shotgun (WGS) entry which is preliminary data.</text>
</comment>
<keyword evidence="2" id="KW-1185">Reference proteome</keyword>
<dbReference type="STRING" id="1185876.BN8_04234"/>
<protein>
    <submittedName>
        <fullName evidence="1">Uncharacterized protein</fullName>
    </submittedName>
</protein>